<dbReference type="Proteomes" id="UP000509303">
    <property type="component" value="Chromosome"/>
</dbReference>
<accession>A0A7H8N953</accession>
<organism evidence="2 3">
    <name type="scientific">Streptomyces buecherae</name>
    <dbReference type="NCBI Taxonomy" id="2763006"/>
    <lineage>
        <taxon>Bacteria</taxon>
        <taxon>Bacillati</taxon>
        <taxon>Actinomycetota</taxon>
        <taxon>Actinomycetes</taxon>
        <taxon>Kitasatosporales</taxon>
        <taxon>Streptomycetaceae</taxon>
        <taxon>Streptomyces</taxon>
    </lineage>
</organism>
<dbReference type="Pfam" id="PF04149">
    <property type="entry name" value="DUF397"/>
    <property type="match status" value="1"/>
</dbReference>
<name>A0A7H8N953_9ACTN</name>
<keyword evidence="3" id="KW-1185">Reference proteome</keyword>
<proteinExistence type="predicted"/>
<evidence type="ECO:0000313" key="2">
    <source>
        <dbReference type="EMBL" id="QKW50990.1"/>
    </source>
</evidence>
<dbReference type="InterPro" id="IPR007278">
    <property type="entry name" value="DUF397"/>
</dbReference>
<reference evidence="2 3" key="1">
    <citation type="submission" date="2020-06" db="EMBL/GenBank/DDBJ databases">
        <title>Genome mining for natural products.</title>
        <authorList>
            <person name="Zhang B."/>
            <person name="Shi J."/>
            <person name="Ge H."/>
        </authorList>
    </citation>
    <scope>NUCLEOTIDE SEQUENCE [LARGE SCALE GENOMIC DNA]</scope>
    <source>
        <strain evidence="2 3">NA00687</strain>
    </source>
</reference>
<sequence>MSANLDLTRVSWVKSSYSGNGGDNCVEWAPSAISAGVVPVRDSKDPQGPALVFDTAAWSAFVGAMRRGEFL</sequence>
<dbReference type="EMBL" id="CP054929">
    <property type="protein sequence ID" value="QKW50990.1"/>
    <property type="molecule type" value="Genomic_DNA"/>
</dbReference>
<dbReference type="AlphaFoldDB" id="A0A7H8N953"/>
<feature type="domain" description="DUF397" evidence="1">
    <location>
        <begin position="11"/>
        <end position="66"/>
    </location>
</feature>
<gene>
    <name evidence="2" type="ORF">HUT08_17230</name>
</gene>
<protein>
    <submittedName>
        <fullName evidence="2">DUF397 domain-containing protein</fullName>
    </submittedName>
</protein>
<evidence type="ECO:0000259" key="1">
    <source>
        <dbReference type="Pfam" id="PF04149"/>
    </source>
</evidence>
<evidence type="ECO:0000313" key="3">
    <source>
        <dbReference type="Proteomes" id="UP000509303"/>
    </source>
</evidence>
<dbReference type="RefSeq" id="WP_176162714.1">
    <property type="nucleotide sequence ID" value="NZ_CP054929.1"/>
</dbReference>